<feature type="chain" id="PRO_5012774960" evidence="1">
    <location>
        <begin position="21"/>
        <end position="257"/>
    </location>
</feature>
<dbReference type="InterPro" id="IPR029058">
    <property type="entry name" value="AB_hydrolase_fold"/>
</dbReference>
<dbReference type="Gene3D" id="3.40.50.1820">
    <property type="entry name" value="alpha/beta hydrolase"/>
    <property type="match status" value="1"/>
</dbReference>
<gene>
    <name evidence="2" type="ORF">RF819_08195</name>
</gene>
<dbReference type="SUPFAM" id="SSF53474">
    <property type="entry name" value="alpha/beta-Hydrolases"/>
    <property type="match status" value="1"/>
</dbReference>
<reference evidence="2 3" key="1">
    <citation type="submission" date="2017-01" db="EMBL/GenBank/DDBJ databases">
        <title>Genome sequencing of Rhodoferax fermentans JCM 7819.</title>
        <authorList>
            <person name="Kim Y.J."/>
            <person name="Farh M.E.-A."/>
            <person name="Yang D.-C."/>
        </authorList>
    </citation>
    <scope>NUCLEOTIDE SEQUENCE [LARGE SCALE GENOMIC DNA]</scope>
    <source>
        <strain evidence="2 3">JCM 7819</strain>
    </source>
</reference>
<accession>A0A1T1ARL5</accession>
<evidence type="ECO:0000256" key="1">
    <source>
        <dbReference type="SAM" id="SignalP"/>
    </source>
</evidence>
<proteinExistence type="predicted"/>
<name>A0A1T1ARL5_RHOFE</name>
<dbReference type="AlphaFoldDB" id="A0A1T1ARL5"/>
<evidence type="ECO:0000313" key="3">
    <source>
        <dbReference type="Proteomes" id="UP000190750"/>
    </source>
</evidence>
<keyword evidence="3" id="KW-1185">Reference proteome</keyword>
<evidence type="ECO:0000313" key="2">
    <source>
        <dbReference type="EMBL" id="OOV06707.1"/>
    </source>
</evidence>
<dbReference type="Proteomes" id="UP000190750">
    <property type="component" value="Unassembled WGS sequence"/>
</dbReference>
<keyword evidence="2" id="KW-0378">Hydrolase</keyword>
<keyword evidence="1" id="KW-0732">Signal</keyword>
<comment type="caution">
    <text evidence="2">The sequence shown here is derived from an EMBL/GenBank/DDBJ whole genome shotgun (WGS) entry which is preliminary data.</text>
</comment>
<organism evidence="2 3">
    <name type="scientific">Rhodoferax fermentans</name>
    <dbReference type="NCBI Taxonomy" id="28066"/>
    <lineage>
        <taxon>Bacteria</taxon>
        <taxon>Pseudomonadati</taxon>
        <taxon>Pseudomonadota</taxon>
        <taxon>Betaproteobacteria</taxon>
        <taxon>Burkholderiales</taxon>
        <taxon>Comamonadaceae</taxon>
        <taxon>Rhodoferax</taxon>
    </lineage>
</organism>
<dbReference type="PROSITE" id="PS51257">
    <property type="entry name" value="PROKAR_LIPOPROTEIN"/>
    <property type="match status" value="1"/>
</dbReference>
<dbReference type="GO" id="GO:0016787">
    <property type="term" value="F:hydrolase activity"/>
    <property type="evidence" value="ECO:0007669"/>
    <property type="project" value="UniProtKB-KW"/>
</dbReference>
<protein>
    <submittedName>
        <fullName evidence="2">Alpha/beta hydrolase</fullName>
    </submittedName>
</protein>
<dbReference type="EMBL" id="MTJN01000002">
    <property type="protein sequence ID" value="OOV06707.1"/>
    <property type="molecule type" value="Genomic_DNA"/>
</dbReference>
<dbReference type="STRING" id="28066.RF819_08195"/>
<sequence length="257" mass="27296">MLSRCLVLLALVLAACAAHAEGSLFKVPTRDGVVTTLFWEAAPDAKATVFLFPGGGGGFGKFEDGKATGGNFLVRSAPYFLANGFNVAIFGRPNDMEELGWTERTESKHMTDVAKVLESVKQKSGLPVWIVGTSRGTVSATAMAINVPDPTIAGLVLTSSVVRYATPGAVPRQDLKAIKIPVLVYHHAKDACKHCQASEVPYILKGLINAPIKKLMVVDGGANPTGDVCAGQHWHGFIGMEKEAVHAISDWIDTPTN</sequence>
<feature type="signal peptide" evidence="1">
    <location>
        <begin position="1"/>
        <end position="20"/>
    </location>
</feature>
<dbReference type="OrthoDB" id="9146575at2"/>